<dbReference type="KEGG" id="bca:BCE_2385"/>
<dbReference type="AlphaFoldDB" id="Q738K9"/>
<accession>Q738K9</accession>
<name>Q738K9_BACC1</name>
<evidence type="ECO:0000313" key="2">
    <source>
        <dbReference type="Proteomes" id="UP000002527"/>
    </source>
</evidence>
<reference evidence="1 2" key="1">
    <citation type="journal article" date="2004" name="Nucleic Acids Res.">
        <title>The genome sequence of Bacillus cereus ATCC 10987 reveals metabolic adaptations and a large plasmid related to Bacillus anthracis pXO1.</title>
        <authorList>
            <person name="Rasko D.A."/>
            <person name="Ravel J."/>
            <person name="Okstad O.A."/>
            <person name="Helgason E."/>
            <person name="Cer R.Z."/>
            <person name="Jiang L."/>
            <person name="Shores K.A."/>
            <person name="Fouts D.E."/>
            <person name="Tourasse N.J."/>
            <person name="Angiuoli S.V."/>
            <person name="Kolonay J."/>
            <person name="Nelson W.C."/>
            <person name="Kolsto A.-B."/>
            <person name="Fraser C.M."/>
            <person name="Read T.D."/>
        </authorList>
    </citation>
    <scope>NUCLEOTIDE SEQUENCE [LARGE SCALE GENOMIC DNA]</scope>
    <source>
        <strain evidence="2">ATCC 10987 / NRS 248</strain>
    </source>
</reference>
<dbReference type="EMBL" id="AE017194">
    <property type="protein sequence ID" value="AAS41303.1"/>
    <property type="molecule type" value="Genomic_DNA"/>
</dbReference>
<proteinExistence type="predicted"/>
<sequence>MKSNFSFIIITSNTLFEVIMYNLHIYNSVFIMVTSNNYNYSNVVIFIFNLQNPANITRQNMQ</sequence>
<dbReference type="Proteomes" id="UP000002527">
    <property type="component" value="Chromosome"/>
</dbReference>
<protein>
    <submittedName>
        <fullName evidence="1">Uncharacterized protein</fullName>
    </submittedName>
</protein>
<evidence type="ECO:0000313" key="1">
    <source>
        <dbReference type="EMBL" id="AAS41303.1"/>
    </source>
</evidence>
<gene>
    <name evidence="1" type="ordered locus">BCE_2385</name>
</gene>
<dbReference type="HOGENOM" id="CLU_2894270_0_0_9"/>
<organism evidence="1 2">
    <name type="scientific">Bacillus cereus (strain ATCC 10987 / NRS 248)</name>
    <dbReference type="NCBI Taxonomy" id="222523"/>
    <lineage>
        <taxon>Bacteria</taxon>
        <taxon>Bacillati</taxon>
        <taxon>Bacillota</taxon>
        <taxon>Bacilli</taxon>
        <taxon>Bacillales</taxon>
        <taxon>Bacillaceae</taxon>
        <taxon>Bacillus</taxon>
        <taxon>Bacillus cereus group</taxon>
    </lineage>
</organism>